<feature type="compositionally biased region" description="Basic and acidic residues" evidence="3">
    <location>
        <begin position="431"/>
        <end position="442"/>
    </location>
</feature>
<evidence type="ECO:0000313" key="5">
    <source>
        <dbReference type="EMBL" id="KAK9216069.1"/>
    </source>
</evidence>
<sequence length="553" mass="62693">MEASSQGHEIEVGFKSLTLCCPKNNDQKLHHNSCIMASNLMSPPPSPAFSHIGDYIGMESCLDMKKCEDVHMMNVDASTTTTPTPTPTQYARSSGSSCGRNSRTKKAREFPPPISLFARTENLPSHMLFVLKRYYTNDGRLILREERARRHEYFRAHRSNGHLTLQLVHLDDDYDDDDDDAFFPPLDDGNESEHQYAPELAEERAVAEVQVEAKEEEEEEEEIEGLISQIPESSNDNEGLPSPMQIPRPKLCHCRLHQSGLKTLIYSQGEPLIQNPNGPSPIITSHVISPPPLSASPSPSSSKSSLFRSLTRSSSWSSATDDLLGTESGVYMKSDYEQEMIGSVVLDKSVEGAYNRNLTKRSQRCSKMPKKYPPPLSRSHLPRVLTRHYENGNLVLKEKGIKQYFETTRENGRLIVNLMQFDDNIMDMEGGDRMTADEKNNEELEPEGNEFIKKEEQNDDGYEEYQETESDGDYDDDYEEYQETESDGDFDEAKQYEGPIMILAAVQNMRKRDDEERSCGELRKCFTYTGRMRRSECDTKYLPGLAPLAVTAI</sequence>
<comment type="similarity">
    <text evidence="1">Belongs to the fantastic four family.</text>
</comment>
<feature type="region of interest" description="Disordered" evidence="3">
    <location>
        <begin position="276"/>
        <end position="306"/>
    </location>
</feature>
<dbReference type="Pfam" id="PF11250">
    <property type="entry name" value="FAF"/>
    <property type="match status" value="2"/>
</dbReference>
<feature type="compositionally biased region" description="Low complexity" evidence="3">
    <location>
        <begin position="295"/>
        <end position="306"/>
    </location>
</feature>
<feature type="region of interest" description="Disordered" evidence="3">
    <location>
        <begin position="78"/>
        <end position="107"/>
    </location>
</feature>
<dbReference type="InterPro" id="IPR021410">
    <property type="entry name" value="FAF"/>
</dbReference>
<organism evidence="5 6">
    <name type="scientific">Citrus x changshan-huyou</name>
    <dbReference type="NCBI Taxonomy" id="2935761"/>
    <lineage>
        <taxon>Eukaryota</taxon>
        <taxon>Viridiplantae</taxon>
        <taxon>Streptophyta</taxon>
        <taxon>Embryophyta</taxon>
        <taxon>Tracheophyta</taxon>
        <taxon>Spermatophyta</taxon>
        <taxon>Magnoliopsida</taxon>
        <taxon>eudicotyledons</taxon>
        <taxon>Gunneridae</taxon>
        <taxon>Pentapetalae</taxon>
        <taxon>rosids</taxon>
        <taxon>malvids</taxon>
        <taxon>Sapindales</taxon>
        <taxon>Rutaceae</taxon>
        <taxon>Aurantioideae</taxon>
        <taxon>Citrus</taxon>
    </lineage>
</organism>
<feature type="compositionally biased region" description="Polar residues" evidence="3">
    <location>
        <begin position="276"/>
        <end position="287"/>
    </location>
</feature>
<keyword evidence="2" id="KW-0175">Coiled coil</keyword>
<accession>A0AAP0MPI3</accession>
<evidence type="ECO:0000256" key="2">
    <source>
        <dbReference type="SAM" id="Coils"/>
    </source>
</evidence>
<dbReference type="Proteomes" id="UP001428341">
    <property type="component" value="Unassembled WGS sequence"/>
</dbReference>
<dbReference type="AlphaFoldDB" id="A0AAP0MPI3"/>
<evidence type="ECO:0000256" key="1">
    <source>
        <dbReference type="ARBA" id="ARBA00008690"/>
    </source>
</evidence>
<keyword evidence="6" id="KW-1185">Reference proteome</keyword>
<reference evidence="5 6" key="1">
    <citation type="submission" date="2024-05" db="EMBL/GenBank/DDBJ databases">
        <title>Haplotype-resolved chromosome-level genome assembly of Huyou (Citrus changshanensis).</title>
        <authorList>
            <person name="Miao C."/>
            <person name="Chen W."/>
            <person name="Wu Y."/>
            <person name="Wang L."/>
            <person name="Zhao S."/>
            <person name="Grierson D."/>
            <person name="Xu C."/>
            <person name="Chen K."/>
        </authorList>
    </citation>
    <scope>NUCLEOTIDE SEQUENCE [LARGE SCALE GENOMIC DNA]</scope>
    <source>
        <strain evidence="5">01-14</strain>
        <tissue evidence="5">Leaf</tissue>
    </source>
</reference>
<comment type="caution">
    <text evidence="5">The sequence shown here is derived from an EMBL/GenBank/DDBJ whole genome shotgun (WGS) entry which is preliminary data.</text>
</comment>
<gene>
    <name evidence="5" type="ORF">WN944_008076</name>
</gene>
<dbReference type="EMBL" id="JBCGBO010000003">
    <property type="protein sequence ID" value="KAK9216069.1"/>
    <property type="molecule type" value="Genomic_DNA"/>
</dbReference>
<evidence type="ECO:0000256" key="3">
    <source>
        <dbReference type="SAM" id="MobiDB-lite"/>
    </source>
</evidence>
<feature type="compositionally biased region" description="Low complexity" evidence="3">
    <location>
        <begin position="92"/>
        <end position="101"/>
    </location>
</feature>
<feature type="compositionally biased region" description="Acidic residues" evidence="3">
    <location>
        <begin position="457"/>
        <end position="477"/>
    </location>
</feature>
<feature type="coiled-coil region" evidence="2">
    <location>
        <begin position="197"/>
        <end position="229"/>
    </location>
</feature>
<dbReference type="InterPro" id="IPR046431">
    <property type="entry name" value="FAF_dom"/>
</dbReference>
<protein>
    <recommendedName>
        <fullName evidence="4">FAF domain-containing protein</fullName>
    </recommendedName>
</protein>
<feature type="region of interest" description="Disordered" evidence="3">
    <location>
        <begin position="431"/>
        <end position="477"/>
    </location>
</feature>
<feature type="domain" description="FAF" evidence="4">
    <location>
        <begin position="109"/>
        <end position="167"/>
    </location>
</feature>
<dbReference type="PANTHER" id="PTHR33155">
    <property type="entry name" value="FANTASTIC FOUR-LIKE PROTEIN (DUF3049)"/>
    <property type="match status" value="1"/>
</dbReference>
<evidence type="ECO:0000259" key="4">
    <source>
        <dbReference type="Pfam" id="PF11250"/>
    </source>
</evidence>
<evidence type="ECO:0000313" key="6">
    <source>
        <dbReference type="Proteomes" id="UP001428341"/>
    </source>
</evidence>
<dbReference type="PANTHER" id="PTHR33155:SF17">
    <property type="entry name" value="F2E2.18-RELATED"/>
    <property type="match status" value="1"/>
</dbReference>
<proteinExistence type="inferred from homology"/>
<name>A0AAP0MPI3_9ROSI</name>
<feature type="domain" description="FAF" evidence="4">
    <location>
        <begin position="371"/>
        <end position="417"/>
    </location>
</feature>